<sequence>MKQSTQVSHKGMFKGLLKKQ</sequence>
<accession>A0A2K3KA65</accession>
<evidence type="ECO:0000313" key="2">
    <source>
        <dbReference type="EMBL" id="PNX63190.1"/>
    </source>
</evidence>
<feature type="non-terminal residue" evidence="2">
    <location>
        <position position="20"/>
    </location>
</feature>
<proteinExistence type="predicted"/>
<evidence type="ECO:0000256" key="1">
    <source>
        <dbReference type="SAM" id="MobiDB-lite"/>
    </source>
</evidence>
<dbReference type="AlphaFoldDB" id="A0A2K3KA65"/>
<evidence type="ECO:0000313" key="3">
    <source>
        <dbReference type="Proteomes" id="UP000236291"/>
    </source>
</evidence>
<protein>
    <submittedName>
        <fullName evidence="2">Uncharacterized protein</fullName>
    </submittedName>
</protein>
<comment type="caution">
    <text evidence="2">The sequence shown here is derived from an EMBL/GenBank/DDBJ whole genome shotgun (WGS) entry which is preliminary data.</text>
</comment>
<organism evidence="2 3">
    <name type="scientific">Trifolium pratense</name>
    <name type="common">Red clover</name>
    <dbReference type="NCBI Taxonomy" id="57577"/>
    <lineage>
        <taxon>Eukaryota</taxon>
        <taxon>Viridiplantae</taxon>
        <taxon>Streptophyta</taxon>
        <taxon>Embryophyta</taxon>
        <taxon>Tracheophyta</taxon>
        <taxon>Spermatophyta</taxon>
        <taxon>Magnoliopsida</taxon>
        <taxon>eudicotyledons</taxon>
        <taxon>Gunneridae</taxon>
        <taxon>Pentapetalae</taxon>
        <taxon>rosids</taxon>
        <taxon>fabids</taxon>
        <taxon>Fabales</taxon>
        <taxon>Fabaceae</taxon>
        <taxon>Papilionoideae</taxon>
        <taxon>50 kb inversion clade</taxon>
        <taxon>NPAAA clade</taxon>
        <taxon>Hologalegina</taxon>
        <taxon>IRL clade</taxon>
        <taxon>Trifolieae</taxon>
        <taxon>Trifolium</taxon>
    </lineage>
</organism>
<dbReference type="Proteomes" id="UP000236291">
    <property type="component" value="Unassembled WGS sequence"/>
</dbReference>
<reference evidence="2 3" key="2">
    <citation type="journal article" date="2017" name="Front. Plant Sci.">
        <title>Gene Classification and Mining of Molecular Markers Useful in Red Clover (Trifolium pratense) Breeding.</title>
        <authorList>
            <person name="Istvanek J."/>
            <person name="Dluhosova J."/>
            <person name="Dluhos P."/>
            <person name="Patkova L."/>
            <person name="Nedelnik J."/>
            <person name="Repkova J."/>
        </authorList>
    </citation>
    <scope>NUCLEOTIDE SEQUENCE [LARGE SCALE GENOMIC DNA]</scope>
    <source>
        <strain evidence="3">cv. Tatra</strain>
        <tissue evidence="2">Young leaves</tissue>
    </source>
</reference>
<reference evidence="2 3" key="1">
    <citation type="journal article" date="2014" name="Am. J. Bot.">
        <title>Genome assembly and annotation for red clover (Trifolium pratense; Fabaceae).</title>
        <authorList>
            <person name="Istvanek J."/>
            <person name="Jaros M."/>
            <person name="Krenek A."/>
            <person name="Repkova J."/>
        </authorList>
    </citation>
    <scope>NUCLEOTIDE SEQUENCE [LARGE SCALE GENOMIC DNA]</scope>
    <source>
        <strain evidence="3">cv. Tatra</strain>
        <tissue evidence="2">Young leaves</tissue>
    </source>
</reference>
<name>A0A2K3KA65_TRIPR</name>
<gene>
    <name evidence="2" type="ORF">L195_g061504</name>
</gene>
<feature type="region of interest" description="Disordered" evidence="1">
    <location>
        <begin position="1"/>
        <end position="20"/>
    </location>
</feature>
<dbReference type="EMBL" id="ASHM01153370">
    <property type="protein sequence ID" value="PNX63190.1"/>
    <property type="molecule type" value="Genomic_DNA"/>
</dbReference>